<name>A0A6G0Y0N7_APHCR</name>
<proteinExistence type="predicted"/>
<keyword evidence="1" id="KW-0472">Membrane</keyword>
<dbReference type="Proteomes" id="UP000478052">
    <property type="component" value="Unassembled WGS sequence"/>
</dbReference>
<comment type="caution">
    <text evidence="2">The sequence shown here is derived from an EMBL/GenBank/DDBJ whole genome shotgun (WGS) entry which is preliminary data.</text>
</comment>
<keyword evidence="1" id="KW-0812">Transmembrane</keyword>
<accession>A0A6G0Y0N7</accession>
<evidence type="ECO:0000256" key="1">
    <source>
        <dbReference type="SAM" id="Phobius"/>
    </source>
</evidence>
<gene>
    <name evidence="2" type="ORF">FWK35_00021543</name>
</gene>
<keyword evidence="3" id="KW-1185">Reference proteome</keyword>
<sequence length="59" mass="6922">MYKYFFDECIDFTMMSVFFCVSVYSITFRKRLENNASISNFGGGFRCKNIHLTTNISLI</sequence>
<protein>
    <submittedName>
        <fullName evidence="2">Uncharacterized protein</fullName>
    </submittedName>
</protein>
<dbReference type="EMBL" id="VUJU01006974">
    <property type="protein sequence ID" value="KAF0747061.1"/>
    <property type="molecule type" value="Genomic_DNA"/>
</dbReference>
<keyword evidence="1" id="KW-1133">Transmembrane helix</keyword>
<organism evidence="2 3">
    <name type="scientific">Aphis craccivora</name>
    <name type="common">Cowpea aphid</name>
    <dbReference type="NCBI Taxonomy" id="307492"/>
    <lineage>
        <taxon>Eukaryota</taxon>
        <taxon>Metazoa</taxon>
        <taxon>Ecdysozoa</taxon>
        <taxon>Arthropoda</taxon>
        <taxon>Hexapoda</taxon>
        <taxon>Insecta</taxon>
        <taxon>Pterygota</taxon>
        <taxon>Neoptera</taxon>
        <taxon>Paraneoptera</taxon>
        <taxon>Hemiptera</taxon>
        <taxon>Sternorrhyncha</taxon>
        <taxon>Aphidomorpha</taxon>
        <taxon>Aphidoidea</taxon>
        <taxon>Aphididae</taxon>
        <taxon>Aphidini</taxon>
        <taxon>Aphis</taxon>
        <taxon>Aphis</taxon>
    </lineage>
</organism>
<feature type="transmembrane region" description="Helical" evidence="1">
    <location>
        <begin position="12"/>
        <end position="28"/>
    </location>
</feature>
<evidence type="ECO:0000313" key="2">
    <source>
        <dbReference type="EMBL" id="KAF0747061.1"/>
    </source>
</evidence>
<evidence type="ECO:0000313" key="3">
    <source>
        <dbReference type="Proteomes" id="UP000478052"/>
    </source>
</evidence>
<dbReference type="AlphaFoldDB" id="A0A6G0Y0N7"/>
<reference evidence="2 3" key="1">
    <citation type="submission" date="2019-08" db="EMBL/GenBank/DDBJ databases">
        <title>Whole genome of Aphis craccivora.</title>
        <authorList>
            <person name="Voronova N.V."/>
            <person name="Shulinski R.S."/>
            <person name="Bandarenka Y.V."/>
            <person name="Zhorov D.G."/>
            <person name="Warner D."/>
        </authorList>
    </citation>
    <scope>NUCLEOTIDE SEQUENCE [LARGE SCALE GENOMIC DNA]</scope>
    <source>
        <strain evidence="2">180601</strain>
        <tissue evidence="2">Whole Body</tissue>
    </source>
</reference>